<reference evidence="1 2" key="1">
    <citation type="journal article" date="2024" name="J Genomics">
        <title>Draft genome sequencing and assembly of Favolaschia claudopus CIRM-BRFM 2984 isolated from oak limbs.</title>
        <authorList>
            <person name="Navarro D."/>
            <person name="Drula E."/>
            <person name="Chaduli D."/>
            <person name="Cazenave R."/>
            <person name="Ahrendt S."/>
            <person name="Wang J."/>
            <person name="Lipzen A."/>
            <person name="Daum C."/>
            <person name="Barry K."/>
            <person name="Grigoriev I.V."/>
            <person name="Favel A."/>
            <person name="Rosso M.N."/>
            <person name="Martin F."/>
        </authorList>
    </citation>
    <scope>NUCLEOTIDE SEQUENCE [LARGE SCALE GENOMIC DNA]</scope>
    <source>
        <strain evidence="1 2">CIRM-BRFM 2984</strain>
    </source>
</reference>
<dbReference type="AlphaFoldDB" id="A0AAW0AYC8"/>
<evidence type="ECO:0000313" key="1">
    <source>
        <dbReference type="EMBL" id="KAK7018550.1"/>
    </source>
</evidence>
<dbReference type="Proteomes" id="UP001362999">
    <property type="component" value="Unassembled WGS sequence"/>
</dbReference>
<evidence type="ECO:0000313" key="2">
    <source>
        <dbReference type="Proteomes" id="UP001362999"/>
    </source>
</evidence>
<protein>
    <submittedName>
        <fullName evidence="1">Uncharacterized protein</fullName>
    </submittedName>
</protein>
<name>A0AAW0AYC8_9AGAR</name>
<keyword evidence="2" id="KW-1185">Reference proteome</keyword>
<organism evidence="1 2">
    <name type="scientific">Favolaschia claudopus</name>
    <dbReference type="NCBI Taxonomy" id="2862362"/>
    <lineage>
        <taxon>Eukaryota</taxon>
        <taxon>Fungi</taxon>
        <taxon>Dikarya</taxon>
        <taxon>Basidiomycota</taxon>
        <taxon>Agaricomycotina</taxon>
        <taxon>Agaricomycetes</taxon>
        <taxon>Agaricomycetidae</taxon>
        <taxon>Agaricales</taxon>
        <taxon>Marasmiineae</taxon>
        <taxon>Mycenaceae</taxon>
        <taxon>Favolaschia</taxon>
    </lineage>
</organism>
<accession>A0AAW0AYC8</accession>
<comment type="caution">
    <text evidence="1">The sequence shown here is derived from an EMBL/GenBank/DDBJ whole genome shotgun (WGS) entry which is preliminary data.</text>
</comment>
<sequence length="213" mass="24017">MTIYLSPTPMELYKTHLPAHPLPTLIPPKQANLLQKMLAKFLDYALAALTLIGANPLQVPDSFDAATSTATLIEPGNYRLINIGRNESLFGLRMGSPVFTKANDNSTLVEWRVEPGTAPNEYTFFNIGLDTGMRTNNGGIYMSYLPRDDKSLSHVVTPVQGKPDTFIITVPRYGTWTAHKFDWDHNYEHAQVFCWPNTASEEQLWKFIRIDSI</sequence>
<gene>
    <name evidence="1" type="ORF">R3P38DRAFT_1302936</name>
</gene>
<proteinExistence type="predicted"/>
<dbReference type="EMBL" id="JAWWNJ010000046">
    <property type="protein sequence ID" value="KAK7018550.1"/>
    <property type="molecule type" value="Genomic_DNA"/>
</dbReference>